<evidence type="ECO:0000313" key="1">
    <source>
        <dbReference type="EMBL" id="KAG0305445.1"/>
    </source>
</evidence>
<dbReference type="GO" id="GO:0005975">
    <property type="term" value="P:carbohydrate metabolic process"/>
    <property type="evidence" value="ECO:0007669"/>
    <property type="project" value="InterPro"/>
</dbReference>
<sequence length="108" mass="11598">MGNTMIASLKLPLNVNKASSFGISIQEILPSESESALDSRISSAAPDHASILSLMHDVYQATAEQVLPYAIKKLQAAGYKLVTLSECVGMKPYLSVQAPSVRDSTWIC</sequence>
<dbReference type="Gene3D" id="3.20.20.370">
    <property type="entry name" value="Glycoside hydrolase/deacetylase"/>
    <property type="match status" value="1"/>
</dbReference>
<accession>A0A9P6QWX0</accession>
<proteinExistence type="predicted"/>
<protein>
    <submittedName>
        <fullName evidence="1">Carbohydrate esterase 4 protein</fullName>
    </submittedName>
</protein>
<keyword evidence="2" id="KW-1185">Reference proteome</keyword>
<reference evidence="1" key="1">
    <citation type="journal article" date="2020" name="Fungal Divers.">
        <title>Resolving the Mortierellaceae phylogeny through synthesis of multi-gene phylogenetics and phylogenomics.</title>
        <authorList>
            <person name="Vandepol N."/>
            <person name="Liber J."/>
            <person name="Desiro A."/>
            <person name="Na H."/>
            <person name="Kennedy M."/>
            <person name="Barry K."/>
            <person name="Grigoriev I.V."/>
            <person name="Miller A.N."/>
            <person name="O'Donnell K."/>
            <person name="Stajich J.E."/>
            <person name="Bonito G."/>
        </authorList>
    </citation>
    <scope>NUCLEOTIDE SEQUENCE</scope>
    <source>
        <strain evidence="1">NVP60</strain>
    </source>
</reference>
<name>A0A9P6QWX0_9FUNG</name>
<gene>
    <name evidence="1" type="primary">D25_1</name>
    <name evidence="1" type="ORF">BGZ97_001113</name>
</gene>
<evidence type="ECO:0000313" key="2">
    <source>
        <dbReference type="Proteomes" id="UP000823405"/>
    </source>
</evidence>
<dbReference type="SUPFAM" id="SSF88713">
    <property type="entry name" value="Glycoside hydrolase/deacetylase"/>
    <property type="match status" value="1"/>
</dbReference>
<dbReference type="InterPro" id="IPR011330">
    <property type="entry name" value="Glyco_hydro/deAcase_b/a-brl"/>
</dbReference>
<dbReference type="OrthoDB" id="2125469at2759"/>
<dbReference type="Proteomes" id="UP000823405">
    <property type="component" value="Unassembled WGS sequence"/>
</dbReference>
<comment type="caution">
    <text evidence="1">The sequence shown here is derived from an EMBL/GenBank/DDBJ whole genome shotgun (WGS) entry which is preliminary data.</text>
</comment>
<dbReference type="EMBL" id="JAAAIN010001217">
    <property type="protein sequence ID" value="KAG0305445.1"/>
    <property type="molecule type" value="Genomic_DNA"/>
</dbReference>
<dbReference type="AlphaFoldDB" id="A0A9P6QWX0"/>
<organism evidence="1 2">
    <name type="scientific">Linnemannia gamsii</name>
    <dbReference type="NCBI Taxonomy" id="64522"/>
    <lineage>
        <taxon>Eukaryota</taxon>
        <taxon>Fungi</taxon>
        <taxon>Fungi incertae sedis</taxon>
        <taxon>Mucoromycota</taxon>
        <taxon>Mortierellomycotina</taxon>
        <taxon>Mortierellomycetes</taxon>
        <taxon>Mortierellales</taxon>
        <taxon>Mortierellaceae</taxon>
        <taxon>Linnemannia</taxon>
    </lineage>
</organism>